<dbReference type="InterPro" id="IPR029044">
    <property type="entry name" value="Nucleotide-diphossugar_trans"/>
</dbReference>
<dbReference type="Gene3D" id="1.25.40.180">
    <property type="match status" value="1"/>
</dbReference>
<dbReference type="InterPro" id="IPR056764">
    <property type="entry name" value="LbH_EIF2B3/5"/>
</dbReference>
<keyword evidence="9" id="KW-1185">Reference proteome</keyword>
<dbReference type="Pfam" id="PF02020">
    <property type="entry name" value="W2"/>
    <property type="match status" value="1"/>
</dbReference>
<evidence type="ECO:0000313" key="9">
    <source>
        <dbReference type="Proteomes" id="UP000192247"/>
    </source>
</evidence>
<dbReference type="GO" id="GO:0031369">
    <property type="term" value="F:translation initiation factor binding"/>
    <property type="evidence" value="ECO:0007669"/>
    <property type="project" value="InterPro"/>
</dbReference>
<keyword evidence="8" id="KW-0396">Initiation factor</keyword>
<dbReference type="Proteomes" id="UP000192247">
    <property type="component" value="Unassembled WGS sequence"/>
</dbReference>
<gene>
    <name evidence="8" type="ORF">BIW11_11266</name>
</gene>
<proteinExistence type="inferred from homology"/>
<dbReference type="InParanoid" id="A0A1V9XC53"/>
<keyword evidence="3" id="KW-0963">Cytoplasm</keyword>
<comment type="subcellular location">
    <subcellularLocation>
        <location evidence="1">Cytoplasm</location>
        <location evidence="1">Cytosol</location>
    </subcellularLocation>
</comment>
<evidence type="ECO:0000256" key="6">
    <source>
        <dbReference type="ARBA" id="ARBA00046432"/>
    </source>
</evidence>
<dbReference type="SUPFAM" id="SSF48371">
    <property type="entry name" value="ARM repeat"/>
    <property type="match status" value="1"/>
</dbReference>
<organism evidence="8 9">
    <name type="scientific">Tropilaelaps mercedesae</name>
    <dbReference type="NCBI Taxonomy" id="418985"/>
    <lineage>
        <taxon>Eukaryota</taxon>
        <taxon>Metazoa</taxon>
        <taxon>Ecdysozoa</taxon>
        <taxon>Arthropoda</taxon>
        <taxon>Chelicerata</taxon>
        <taxon>Arachnida</taxon>
        <taxon>Acari</taxon>
        <taxon>Parasitiformes</taxon>
        <taxon>Mesostigmata</taxon>
        <taxon>Gamasina</taxon>
        <taxon>Dermanyssoidea</taxon>
        <taxon>Laelapidae</taxon>
        <taxon>Tropilaelaps</taxon>
    </lineage>
</organism>
<dbReference type="STRING" id="418985.A0A1V9XC53"/>
<dbReference type="InterPro" id="IPR051956">
    <property type="entry name" value="eIF2B_epsilon"/>
</dbReference>
<dbReference type="InterPro" id="IPR044123">
    <property type="entry name" value="W2_eIF2B_epsilon"/>
</dbReference>
<comment type="subunit">
    <text evidence="6">Component of the translation initiation factor 2B (eIF2B) complex which is a heterodecamer of two sets of five different subunits: alpha, beta, gamma, delta and epsilon. Subunits alpha, beta and delta comprise a regulatory subcomplex and subunits epsilon and gamma comprise a catalytic subcomplex. Within the complex, the hexameric regulatory complex resides at the center, with the two heterodimeric catalytic subcomplexes bound on opposite sides.</text>
</comment>
<dbReference type="CDD" id="cd11558">
    <property type="entry name" value="W2_eIF2B_epsilon"/>
    <property type="match status" value="1"/>
</dbReference>
<dbReference type="InterPro" id="IPR003307">
    <property type="entry name" value="W2_domain"/>
</dbReference>
<dbReference type="GO" id="GO:0005085">
    <property type="term" value="F:guanyl-nucleotide exchange factor activity"/>
    <property type="evidence" value="ECO:0007669"/>
    <property type="project" value="InterPro"/>
</dbReference>
<dbReference type="GO" id="GO:0005851">
    <property type="term" value="C:eukaryotic translation initiation factor 2B complex"/>
    <property type="evidence" value="ECO:0007669"/>
    <property type="project" value="TreeGrafter"/>
</dbReference>
<dbReference type="Pfam" id="PF00483">
    <property type="entry name" value="NTP_transferase"/>
    <property type="match status" value="1"/>
</dbReference>
<dbReference type="PROSITE" id="PS51363">
    <property type="entry name" value="W2"/>
    <property type="match status" value="1"/>
</dbReference>
<evidence type="ECO:0000256" key="2">
    <source>
        <dbReference type="ARBA" id="ARBA00007878"/>
    </source>
</evidence>
<accession>A0A1V9XC53</accession>
<sequence length="698" mass="78575">MGPVDRGDLKREDVLQAVILAETFCTKFQPLTESVPFALLPLQGRPLLDYSLELLHSNAFQEVYLFCHGHNAERIKTYLSSSKWASFEARGFVVKVISADNYMSFGDMMRDLDGKAYIRSDFLLLQTGVVSNMDLKQLLKAHRQNQANSNAKSLMTVAVRRMSPTHGTRSTTEHFVVFLDANNKILHAHFNQRKSKYIDVPFEVLTSGGPVSVRADLAQTKMVFCNQHVPVIFSDNFDYQDTDDFVKGIIEHEEVMGNSIHLYEVNDAYCSCVTNLTMYSRMALDVAKRWTYPHTVEMYIRDCNLQRDGYYVASQGRIAHSAKIGHFSVVLGSVAEEVKITRSFIGEGSSIGVAACVHEATLGKNVTIEDNCSLNYCLIGDNCIVYKGTSLTRCVIAADVRVGPGVTLEDVRLQSFPYDDGFGDELDGHTAEGGERSSTCDTARFGTKSVAFEFSEERDDDSEDEDDAADILEDRWGAQNEGGFSDGFVSEVEDDGKSEISTVGDGDEIDGGLDATDGTEDTNRFFREVLESLQRGIEENIKPQNLILEINSSKHAYNVTISEVIEITVRALLSLCIREEATGEAFMAALKKSANQISGILRNYLKKEDSQRICLEEIDRFYERLRPNCDENMLKTMQNLINFLYQRDILSEEAIIEWYIDLDDKVTKKYMKQFVQWLQQDNSDEEEDTEDESSEADD</sequence>
<dbReference type="SUPFAM" id="SSF53448">
    <property type="entry name" value="Nucleotide-diphospho-sugar transferases"/>
    <property type="match status" value="1"/>
</dbReference>
<dbReference type="SMART" id="SM00515">
    <property type="entry name" value="eIF5C"/>
    <property type="match status" value="1"/>
</dbReference>
<dbReference type="InterPro" id="IPR016024">
    <property type="entry name" value="ARM-type_fold"/>
</dbReference>
<dbReference type="PANTHER" id="PTHR45887:SF1">
    <property type="entry name" value="TRANSLATION INITIATION FACTOR EIF-2B SUBUNIT EPSILON"/>
    <property type="match status" value="1"/>
</dbReference>
<evidence type="ECO:0000256" key="4">
    <source>
        <dbReference type="ARBA" id="ARBA00044144"/>
    </source>
</evidence>
<dbReference type="FunCoup" id="A0A1V9XC53">
    <property type="interactions" value="1881"/>
</dbReference>
<evidence type="ECO:0000256" key="1">
    <source>
        <dbReference type="ARBA" id="ARBA00004514"/>
    </source>
</evidence>
<protein>
    <recommendedName>
        <fullName evidence="4">Translation initiation factor eIF2B subunit epsilon</fullName>
    </recommendedName>
    <alternativeName>
        <fullName evidence="5">eIF2B GDP-GTP exchange factor subunit epsilon</fullName>
    </alternativeName>
</protein>
<keyword evidence="8" id="KW-0648">Protein biosynthesis</keyword>
<comment type="similarity">
    <text evidence="2">Belongs to the eIF-2B gamma/epsilon subunits family.</text>
</comment>
<evidence type="ECO:0000256" key="3">
    <source>
        <dbReference type="ARBA" id="ARBA00022490"/>
    </source>
</evidence>
<dbReference type="PANTHER" id="PTHR45887">
    <property type="entry name" value="TRANSLATION INITIATION FACTOR EIF-2B SUBUNIT EPSILON"/>
    <property type="match status" value="1"/>
</dbReference>
<dbReference type="InterPro" id="IPR005835">
    <property type="entry name" value="NTP_transferase_dom"/>
</dbReference>
<dbReference type="Pfam" id="PF25084">
    <property type="entry name" value="LbH_EIF2B"/>
    <property type="match status" value="1"/>
</dbReference>
<dbReference type="Gene3D" id="2.160.10.10">
    <property type="entry name" value="Hexapeptide repeat proteins"/>
    <property type="match status" value="1"/>
</dbReference>
<dbReference type="GO" id="GO:0003743">
    <property type="term" value="F:translation initiation factor activity"/>
    <property type="evidence" value="ECO:0007669"/>
    <property type="project" value="UniProtKB-KW"/>
</dbReference>
<dbReference type="AlphaFoldDB" id="A0A1V9XC53"/>
<feature type="domain" description="W2" evidence="7">
    <location>
        <begin position="519"/>
        <end position="688"/>
    </location>
</feature>
<evidence type="ECO:0000313" key="8">
    <source>
        <dbReference type="EMBL" id="OQR71006.1"/>
    </source>
</evidence>
<dbReference type="EMBL" id="MNPL01015596">
    <property type="protein sequence ID" value="OQR71006.1"/>
    <property type="molecule type" value="Genomic_DNA"/>
</dbReference>
<dbReference type="OrthoDB" id="424572at2759"/>
<evidence type="ECO:0000256" key="5">
    <source>
        <dbReference type="ARBA" id="ARBA00044345"/>
    </source>
</evidence>
<reference evidence="8 9" key="1">
    <citation type="journal article" date="2017" name="Gigascience">
        <title>Draft genome of the honey bee ectoparasitic mite, Tropilaelaps mercedesae, is shaped by the parasitic life history.</title>
        <authorList>
            <person name="Dong X."/>
            <person name="Armstrong S.D."/>
            <person name="Xia D."/>
            <person name="Makepeace B.L."/>
            <person name="Darby A.C."/>
            <person name="Kadowaki T."/>
        </authorList>
    </citation>
    <scope>NUCLEOTIDE SEQUENCE [LARGE SCALE GENOMIC DNA]</scope>
    <source>
        <strain evidence="8">Wuxi-XJTLU</strain>
    </source>
</reference>
<dbReference type="Gene3D" id="3.90.550.10">
    <property type="entry name" value="Spore Coat Polysaccharide Biosynthesis Protein SpsA, Chain A"/>
    <property type="match status" value="1"/>
</dbReference>
<comment type="caution">
    <text evidence="8">The sequence shown here is derived from an EMBL/GenBank/DDBJ whole genome shotgun (WGS) entry which is preliminary data.</text>
</comment>
<name>A0A1V9XC53_9ACAR</name>
<evidence type="ECO:0000259" key="7">
    <source>
        <dbReference type="PROSITE" id="PS51363"/>
    </source>
</evidence>